<dbReference type="InterPro" id="IPR036907">
    <property type="entry name" value="5'-Nucleotdase_C_sf"/>
</dbReference>
<reference evidence="3" key="1">
    <citation type="submission" date="2022-10" db="EMBL/GenBank/DDBJ databases">
        <authorList>
            <person name="Kim H.S."/>
            <person name="Kim J.-S."/>
            <person name="Suh M.K."/>
            <person name="Eom M.K."/>
            <person name="Lee J.-S."/>
        </authorList>
    </citation>
    <scope>NUCLEOTIDE SEQUENCE</scope>
    <source>
        <strain evidence="3">LIP-5</strain>
    </source>
</reference>
<protein>
    <submittedName>
        <fullName evidence="3">5'-nucleotidase C-terminal domain-containing protein</fullName>
    </submittedName>
</protein>
<dbReference type="PANTHER" id="PTHR11575:SF24">
    <property type="entry name" value="5'-NUCLEOTIDASE"/>
    <property type="match status" value="1"/>
</dbReference>
<dbReference type="PANTHER" id="PTHR11575">
    <property type="entry name" value="5'-NUCLEOTIDASE-RELATED"/>
    <property type="match status" value="1"/>
</dbReference>
<evidence type="ECO:0000259" key="2">
    <source>
        <dbReference type="Pfam" id="PF02872"/>
    </source>
</evidence>
<dbReference type="AlphaFoldDB" id="A0AAE3IPB0"/>
<dbReference type="Proteomes" id="UP001209317">
    <property type="component" value="Unassembled WGS sequence"/>
</dbReference>
<keyword evidence="4" id="KW-1185">Reference proteome</keyword>
<accession>A0AAE3IPB0</accession>
<evidence type="ECO:0000313" key="4">
    <source>
        <dbReference type="Proteomes" id="UP001209317"/>
    </source>
</evidence>
<feature type="chain" id="PRO_5042140815" evidence="1">
    <location>
        <begin position="19"/>
        <end position="215"/>
    </location>
</feature>
<dbReference type="InterPro" id="IPR006179">
    <property type="entry name" value="5_nucleotidase/apyrase"/>
</dbReference>
<comment type="caution">
    <text evidence="3">The sequence shown here is derived from an EMBL/GenBank/DDBJ whole genome shotgun (WGS) entry which is preliminary data.</text>
</comment>
<proteinExistence type="predicted"/>
<feature type="signal peptide" evidence="1">
    <location>
        <begin position="1"/>
        <end position="18"/>
    </location>
</feature>
<name>A0AAE3IPB0_9BACT</name>
<evidence type="ECO:0000256" key="1">
    <source>
        <dbReference type="SAM" id="SignalP"/>
    </source>
</evidence>
<dbReference type="Gene3D" id="3.90.780.10">
    <property type="entry name" value="5'-Nucleotidase, C-terminal domain"/>
    <property type="match status" value="1"/>
</dbReference>
<dbReference type="SUPFAM" id="SSF55816">
    <property type="entry name" value="5'-nucleotidase (syn. UDP-sugar hydrolase), C-terminal domain"/>
    <property type="match status" value="1"/>
</dbReference>
<evidence type="ECO:0000313" key="3">
    <source>
        <dbReference type="EMBL" id="MCU7694835.1"/>
    </source>
</evidence>
<gene>
    <name evidence="3" type="ORF">OD355_09945</name>
</gene>
<sequence length="215" mass="23983">MRLLLLSTAMLLSLSASAQKDTAGIAPEDSTTIGFAMYDLYHKLPEGPLGNFIADGIKTAVQLKWGNKIDIALVSPQSIRGKIEKGTFKKNQLLKLLPYEDSIAVMKVNGVQLKPMLDKIASLGGYAVAGLQMQINNMQADSIFINRQPLDSAREYMLAIPYYLLVKKRIPVPANIPVLNADLSMRRAICEYIQWLTNTGKTIWPVPYRRIRYAN</sequence>
<dbReference type="EMBL" id="JAOTPL010000014">
    <property type="protein sequence ID" value="MCU7694835.1"/>
    <property type="molecule type" value="Genomic_DNA"/>
</dbReference>
<dbReference type="Pfam" id="PF02872">
    <property type="entry name" value="5_nucleotid_C"/>
    <property type="match status" value="1"/>
</dbReference>
<dbReference type="InterPro" id="IPR008334">
    <property type="entry name" value="5'-Nucleotdase_C"/>
</dbReference>
<feature type="domain" description="5'-Nucleotidase C-terminal" evidence="2">
    <location>
        <begin position="44"/>
        <end position="165"/>
    </location>
</feature>
<keyword evidence="1" id="KW-0732">Signal</keyword>
<dbReference type="GO" id="GO:0016787">
    <property type="term" value="F:hydrolase activity"/>
    <property type="evidence" value="ECO:0007669"/>
    <property type="project" value="InterPro"/>
</dbReference>
<organism evidence="3 4">
    <name type="scientific">Haoranjiania flava</name>
    <dbReference type="NCBI Taxonomy" id="1856322"/>
    <lineage>
        <taxon>Bacteria</taxon>
        <taxon>Pseudomonadati</taxon>
        <taxon>Bacteroidota</taxon>
        <taxon>Chitinophagia</taxon>
        <taxon>Chitinophagales</taxon>
        <taxon>Chitinophagaceae</taxon>
        <taxon>Haoranjiania</taxon>
    </lineage>
</organism>
<dbReference type="GO" id="GO:0009166">
    <property type="term" value="P:nucleotide catabolic process"/>
    <property type="evidence" value="ECO:0007669"/>
    <property type="project" value="InterPro"/>
</dbReference>
<dbReference type="RefSeq" id="WP_263038320.1">
    <property type="nucleotide sequence ID" value="NZ_JAOTPL010000014.1"/>
</dbReference>